<comment type="similarity">
    <text evidence="1">Belongs to the MBF1 family.</text>
</comment>
<dbReference type="SUPFAM" id="SSF47413">
    <property type="entry name" value="lambda repressor-like DNA-binding domains"/>
    <property type="match status" value="1"/>
</dbReference>
<accession>A0A4Q1BLM8</accession>
<dbReference type="Pfam" id="PF08523">
    <property type="entry name" value="MBF1"/>
    <property type="match status" value="1"/>
</dbReference>
<keyword evidence="9" id="KW-1185">Reference proteome</keyword>
<dbReference type="GO" id="GO:0005634">
    <property type="term" value="C:nucleus"/>
    <property type="evidence" value="ECO:0007669"/>
    <property type="project" value="TreeGrafter"/>
</dbReference>
<dbReference type="InterPro" id="IPR010982">
    <property type="entry name" value="Lambda_DNA-bd_dom_sf"/>
</dbReference>
<dbReference type="GO" id="GO:0003677">
    <property type="term" value="F:DNA binding"/>
    <property type="evidence" value="ECO:0007669"/>
    <property type="project" value="UniProtKB-KW"/>
</dbReference>
<comment type="function">
    <text evidence="5">Transcriptional coactivator that stimulates GCN4-dependent transcriptional activity by bridging the DNA-binding region of GCN4 and TBP (SPT15), thereby recruiting TBP to GCN4-bound promoters. Involved in induction of the ribosome quality control (RQC) pathway; a pathway that degrades nascent peptide chains during problematic translation. Required to prevent stalled ribosomes from frameshifting.</text>
</comment>
<gene>
    <name evidence="8" type="ORF">M231_04009</name>
</gene>
<organism evidence="8 9">
    <name type="scientific">Tremella mesenterica</name>
    <name type="common">Jelly fungus</name>
    <dbReference type="NCBI Taxonomy" id="5217"/>
    <lineage>
        <taxon>Eukaryota</taxon>
        <taxon>Fungi</taxon>
        <taxon>Dikarya</taxon>
        <taxon>Basidiomycota</taxon>
        <taxon>Agaricomycotina</taxon>
        <taxon>Tremellomycetes</taxon>
        <taxon>Tremellales</taxon>
        <taxon>Tremellaceae</taxon>
        <taxon>Tremella</taxon>
    </lineage>
</organism>
<dbReference type="OrthoDB" id="10253401at2759"/>
<dbReference type="CDD" id="cd00093">
    <property type="entry name" value="HTH_XRE"/>
    <property type="match status" value="1"/>
</dbReference>
<evidence type="ECO:0000256" key="5">
    <source>
        <dbReference type="ARBA" id="ARBA00035107"/>
    </source>
</evidence>
<name>A0A4Q1BLM8_TREME</name>
<evidence type="ECO:0000313" key="9">
    <source>
        <dbReference type="Proteomes" id="UP000289152"/>
    </source>
</evidence>
<dbReference type="VEuPathDB" id="FungiDB:TREMEDRAFT_40093"/>
<dbReference type="Proteomes" id="UP000289152">
    <property type="component" value="Unassembled WGS sequence"/>
</dbReference>
<evidence type="ECO:0000256" key="2">
    <source>
        <dbReference type="ARBA" id="ARBA00023015"/>
    </source>
</evidence>
<comment type="caution">
    <text evidence="8">The sequence shown here is derived from an EMBL/GenBank/DDBJ whole genome shotgun (WGS) entry which is preliminary data.</text>
</comment>
<evidence type="ECO:0000256" key="6">
    <source>
        <dbReference type="SAM" id="MobiDB-lite"/>
    </source>
</evidence>
<dbReference type="Gene3D" id="1.10.260.40">
    <property type="entry name" value="lambda repressor-like DNA-binding domains"/>
    <property type="match status" value="1"/>
</dbReference>
<evidence type="ECO:0000313" key="8">
    <source>
        <dbReference type="EMBL" id="RXK38699.1"/>
    </source>
</evidence>
<dbReference type="EMBL" id="SDIL01000043">
    <property type="protein sequence ID" value="RXK38699.1"/>
    <property type="molecule type" value="Genomic_DNA"/>
</dbReference>
<evidence type="ECO:0000259" key="7">
    <source>
        <dbReference type="Pfam" id="PF08523"/>
    </source>
</evidence>
<evidence type="ECO:0000256" key="3">
    <source>
        <dbReference type="ARBA" id="ARBA00023125"/>
    </source>
</evidence>
<proteinExistence type="inferred from homology"/>
<feature type="compositionally biased region" description="Basic and acidic residues" evidence="6">
    <location>
        <begin position="60"/>
        <end position="70"/>
    </location>
</feature>
<dbReference type="AlphaFoldDB" id="A0A4Q1BLM8"/>
<evidence type="ECO:0000256" key="4">
    <source>
        <dbReference type="ARBA" id="ARBA00023163"/>
    </source>
</evidence>
<keyword evidence="4" id="KW-0804">Transcription</keyword>
<keyword evidence="3" id="KW-0238">DNA-binding</keyword>
<keyword evidence="2" id="KW-0805">Transcription regulation</keyword>
<reference evidence="8 9" key="1">
    <citation type="submission" date="2016-06" db="EMBL/GenBank/DDBJ databases">
        <title>Evolution of pathogenesis and genome organization in the Tremellales.</title>
        <authorList>
            <person name="Cuomo C."/>
            <person name="Litvintseva A."/>
            <person name="Heitman J."/>
            <person name="Chen Y."/>
            <person name="Sun S."/>
            <person name="Springer D."/>
            <person name="Dromer F."/>
            <person name="Young S."/>
            <person name="Zeng Q."/>
            <person name="Chapman S."/>
            <person name="Gujja S."/>
            <person name="Saif S."/>
            <person name="Birren B."/>
        </authorList>
    </citation>
    <scope>NUCLEOTIDE SEQUENCE [LARGE SCALE GENOMIC DNA]</scope>
    <source>
        <strain evidence="8 9">ATCC 28783</strain>
    </source>
</reference>
<feature type="region of interest" description="Disordered" evidence="6">
    <location>
        <begin position="38"/>
        <end position="78"/>
    </location>
</feature>
<evidence type="ECO:0000256" key="1">
    <source>
        <dbReference type="ARBA" id="ARBA00009802"/>
    </source>
</evidence>
<dbReference type="InterPro" id="IPR013729">
    <property type="entry name" value="MBF1_N"/>
</dbReference>
<dbReference type="InParanoid" id="A0A4Q1BLM8"/>
<feature type="domain" description="Multiprotein bridging factor 1 N-terminal" evidence="7">
    <location>
        <begin position="7"/>
        <end position="76"/>
    </location>
</feature>
<dbReference type="STRING" id="5217.A0A4Q1BLM8"/>
<dbReference type="FunCoup" id="A0A4Q1BLM8">
    <property type="interactions" value="516"/>
</dbReference>
<sequence length="161" mass="16959">MAHHLQSDWDAPNVIIGQKRTARPTVAKGAALNIAQRQGSAIATAKDPAQRKGGPADYQQKAKLDADDAPKPPSTIDPAVGKAVAQARLEKKDANGKSMTQSELAKRINATPKDIADIEASRAKHDKASLALLAKMEPVLGIKLRGATALIGTPLHGPKKK</sequence>
<protein>
    <submittedName>
        <fullName evidence="8">Multiprotein-bridging factor 1</fullName>
    </submittedName>
</protein>
<dbReference type="PANTHER" id="PTHR10245">
    <property type="entry name" value="ENDOTHELIAL DIFFERENTIATION-RELATED FACTOR 1 MULTIPROTEIN BRIDGING FACTOR 1"/>
    <property type="match status" value="1"/>
</dbReference>
<dbReference type="InterPro" id="IPR001387">
    <property type="entry name" value="Cro/C1-type_HTH"/>
</dbReference>
<dbReference type="PANTHER" id="PTHR10245:SF15">
    <property type="entry name" value="ENDOTHELIAL DIFFERENTIATION-RELATED FACTOR 1"/>
    <property type="match status" value="1"/>
</dbReference>